<evidence type="ECO:0000313" key="6">
    <source>
        <dbReference type="EMBL" id="CAA9369668.1"/>
    </source>
</evidence>
<dbReference type="PROSITE" id="PS00893">
    <property type="entry name" value="NUDIX_BOX"/>
    <property type="match status" value="1"/>
</dbReference>
<dbReference type="PANTHER" id="PTHR43046:SF14">
    <property type="entry name" value="MUTT_NUDIX FAMILY PROTEIN"/>
    <property type="match status" value="1"/>
</dbReference>
<comment type="cofactor">
    <cofactor evidence="1">
        <name>Mg(2+)</name>
        <dbReference type="ChEBI" id="CHEBI:18420"/>
    </cofactor>
</comment>
<sequence>MGDSGPVTASDPDHLLPCAERSCDVAAIFLVDARGWLLLQERDEHAPVAPNQWGLVGGHVEPGEEWNDALRRELDEETGLPVPEDLTLWYAGNHTPNRKVSPDLRDNWRIWTGRTDVTDDDIVLGEGRQIVFVDPARLDELDLAESTAYFLPRFLESENYRRLTS</sequence>
<dbReference type="EMBL" id="CADCUK010000076">
    <property type="protein sequence ID" value="CAA9369668.1"/>
    <property type="molecule type" value="Genomic_DNA"/>
</dbReference>
<reference evidence="6" key="1">
    <citation type="submission" date="2020-02" db="EMBL/GenBank/DDBJ databases">
        <authorList>
            <person name="Meier V. D."/>
        </authorList>
    </citation>
    <scope>NUCLEOTIDE SEQUENCE</scope>
    <source>
        <strain evidence="6">AVDCRST_MAG47</strain>
    </source>
</reference>
<dbReference type="InterPro" id="IPR020476">
    <property type="entry name" value="Nudix_hydrolase"/>
</dbReference>
<dbReference type="AlphaFoldDB" id="A0A6J4MXV8"/>
<feature type="domain" description="Nudix hydrolase" evidence="5">
    <location>
        <begin position="21"/>
        <end position="156"/>
    </location>
</feature>
<dbReference type="SUPFAM" id="SSF55811">
    <property type="entry name" value="Nudix"/>
    <property type="match status" value="1"/>
</dbReference>
<organism evidence="6">
    <name type="scientific">uncultured Nocardioidaceae bacterium</name>
    <dbReference type="NCBI Taxonomy" id="253824"/>
    <lineage>
        <taxon>Bacteria</taxon>
        <taxon>Bacillati</taxon>
        <taxon>Actinomycetota</taxon>
        <taxon>Actinomycetes</taxon>
        <taxon>Propionibacteriales</taxon>
        <taxon>Nocardioidaceae</taxon>
        <taxon>environmental samples</taxon>
    </lineage>
</organism>
<dbReference type="PANTHER" id="PTHR43046">
    <property type="entry name" value="GDP-MANNOSE MANNOSYL HYDROLASE"/>
    <property type="match status" value="1"/>
</dbReference>
<name>A0A6J4MXV8_9ACTN</name>
<dbReference type="InterPro" id="IPR020084">
    <property type="entry name" value="NUDIX_hydrolase_CS"/>
</dbReference>
<evidence type="ECO:0000256" key="4">
    <source>
        <dbReference type="RuleBase" id="RU003476"/>
    </source>
</evidence>
<evidence type="ECO:0000259" key="5">
    <source>
        <dbReference type="PROSITE" id="PS51462"/>
    </source>
</evidence>
<dbReference type="GO" id="GO:0016787">
    <property type="term" value="F:hydrolase activity"/>
    <property type="evidence" value="ECO:0007669"/>
    <property type="project" value="UniProtKB-KW"/>
</dbReference>
<dbReference type="Pfam" id="PF00293">
    <property type="entry name" value="NUDIX"/>
    <property type="match status" value="1"/>
</dbReference>
<dbReference type="PROSITE" id="PS51462">
    <property type="entry name" value="NUDIX"/>
    <property type="match status" value="1"/>
</dbReference>
<evidence type="ECO:0000256" key="2">
    <source>
        <dbReference type="ARBA" id="ARBA00005582"/>
    </source>
</evidence>
<comment type="similarity">
    <text evidence="2 4">Belongs to the Nudix hydrolase family.</text>
</comment>
<gene>
    <name evidence="6" type="ORF">AVDCRST_MAG47-1065</name>
</gene>
<dbReference type="Gene3D" id="3.90.79.10">
    <property type="entry name" value="Nucleoside Triphosphate Pyrophosphohydrolase"/>
    <property type="match status" value="1"/>
</dbReference>
<dbReference type="InterPro" id="IPR000086">
    <property type="entry name" value="NUDIX_hydrolase_dom"/>
</dbReference>
<proteinExistence type="inferred from homology"/>
<protein>
    <recommendedName>
        <fullName evidence="5">Nudix hydrolase domain-containing protein</fullName>
    </recommendedName>
</protein>
<dbReference type="InterPro" id="IPR015797">
    <property type="entry name" value="NUDIX_hydrolase-like_dom_sf"/>
</dbReference>
<dbReference type="PRINTS" id="PR00502">
    <property type="entry name" value="NUDIXFAMILY"/>
</dbReference>
<evidence type="ECO:0000256" key="3">
    <source>
        <dbReference type="ARBA" id="ARBA00022801"/>
    </source>
</evidence>
<accession>A0A6J4MXV8</accession>
<keyword evidence="3 4" id="KW-0378">Hydrolase</keyword>
<evidence type="ECO:0000256" key="1">
    <source>
        <dbReference type="ARBA" id="ARBA00001946"/>
    </source>
</evidence>